<evidence type="ECO:0000313" key="1">
    <source>
        <dbReference type="Proteomes" id="UP000235220"/>
    </source>
</evidence>
<protein>
    <submittedName>
        <fullName evidence="2">Uncharacterized protein LOC108998089</fullName>
    </submittedName>
</protein>
<organism evidence="1 2">
    <name type="scientific">Juglans regia</name>
    <name type="common">English walnut</name>
    <dbReference type="NCBI Taxonomy" id="51240"/>
    <lineage>
        <taxon>Eukaryota</taxon>
        <taxon>Viridiplantae</taxon>
        <taxon>Streptophyta</taxon>
        <taxon>Embryophyta</taxon>
        <taxon>Tracheophyta</taxon>
        <taxon>Spermatophyta</taxon>
        <taxon>Magnoliopsida</taxon>
        <taxon>eudicotyledons</taxon>
        <taxon>Gunneridae</taxon>
        <taxon>Pentapetalae</taxon>
        <taxon>rosids</taxon>
        <taxon>fabids</taxon>
        <taxon>Fagales</taxon>
        <taxon>Juglandaceae</taxon>
        <taxon>Juglans</taxon>
    </lineage>
</organism>
<evidence type="ECO:0000313" key="2">
    <source>
        <dbReference type="RefSeq" id="XP_018830083.2"/>
    </source>
</evidence>
<accession>A0A2I4FEK6</accession>
<gene>
    <name evidence="2" type="primary">LOC108998089</name>
</gene>
<dbReference type="AlphaFoldDB" id="A0A2I4FEK6"/>
<proteinExistence type="predicted"/>
<dbReference type="RefSeq" id="XP_018830083.2">
    <property type="nucleotide sequence ID" value="XM_018974538.2"/>
</dbReference>
<dbReference type="Gramene" id="Jr11_05980_p1">
    <property type="protein sequence ID" value="cds.Jr11_05980_p1"/>
    <property type="gene ID" value="Jr11_05980"/>
</dbReference>
<dbReference type="GeneID" id="108998089"/>
<dbReference type="STRING" id="51240.A0A2I4FEK6"/>
<keyword evidence="1" id="KW-1185">Reference proteome</keyword>
<dbReference type="OrthoDB" id="1938220at2759"/>
<name>A0A2I4FEK6_JUGRE</name>
<sequence>MKVTLRGWNRHVFGHVNHMIKELEQRIEWVEFQLQSGFDKELEMELLVAITELSYWENNEEIRLAQIAKKKWLDEGDHNSKFFHAVANMRRQRATNASMSLPDGVELRTVEEVHLGAVKYFEEFLNGIDTSQPVDLSSIVSKIISNDENEAICKAQMGEEVQEALLTIPRNSSPGPDNLGSAFFISCWDIVKEGVVEAACDFILGNTLPRYYSSSFIVLIPKIARPKKF</sequence>
<dbReference type="KEGG" id="jre:108998089"/>
<reference evidence="2" key="1">
    <citation type="submission" date="2025-08" db="UniProtKB">
        <authorList>
            <consortium name="RefSeq"/>
        </authorList>
    </citation>
    <scope>IDENTIFICATION</scope>
    <source>
        <tissue evidence="2">Leaves</tissue>
    </source>
</reference>
<dbReference type="Proteomes" id="UP000235220">
    <property type="component" value="Chromosome 11"/>
</dbReference>